<dbReference type="KEGG" id="saci:Sinac_2050"/>
<sequence length="63" mass="6818">MIRSRRTKMTDNCRPEAGKGLEVSLPMFKIGVLAQISIVDHSACHFRDPGGKARAPGSRASAH</sequence>
<keyword evidence="2" id="KW-1185">Reference proteome</keyword>
<dbReference type="AlphaFoldDB" id="L0DAZ3"/>
<dbReference type="Proteomes" id="UP000010798">
    <property type="component" value="Chromosome"/>
</dbReference>
<evidence type="ECO:0000313" key="2">
    <source>
        <dbReference type="Proteomes" id="UP000010798"/>
    </source>
</evidence>
<gene>
    <name evidence="1" type="ordered locus">Sinac_2050</name>
</gene>
<dbReference type="EMBL" id="CP003364">
    <property type="protein sequence ID" value="AGA26392.1"/>
    <property type="molecule type" value="Genomic_DNA"/>
</dbReference>
<protein>
    <submittedName>
        <fullName evidence="1">Uncharacterized protein</fullName>
    </submittedName>
</protein>
<organism evidence="1 2">
    <name type="scientific">Singulisphaera acidiphila (strain ATCC BAA-1392 / DSM 18658 / VKM B-2454 / MOB10)</name>
    <dbReference type="NCBI Taxonomy" id="886293"/>
    <lineage>
        <taxon>Bacteria</taxon>
        <taxon>Pseudomonadati</taxon>
        <taxon>Planctomycetota</taxon>
        <taxon>Planctomycetia</taxon>
        <taxon>Isosphaerales</taxon>
        <taxon>Isosphaeraceae</taxon>
        <taxon>Singulisphaera</taxon>
    </lineage>
</organism>
<proteinExistence type="predicted"/>
<dbReference type="HOGENOM" id="CLU_2883490_0_0_0"/>
<name>L0DAZ3_SINAD</name>
<reference evidence="1 2" key="1">
    <citation type="submission" date="2012-02" db="EMBL/GenBank/DDBJ databases">
        <title>Complete sequence of chromosome of Singulisphaera acidiphila DSM 18658.</title>
        <authorList>
            <consortium name="US DOE Joint Genome Institute (JGI-PGF)"/>
            <person name="Lucas S."/>
            <person name="Copeland A."/>
            <person name="Lapidus A."/>
            <person name="Glavina del Rio T."/>
            <person name="Dalin E."/>
            <person name="Tice H."/>
            <person name="Bruce D."/>
            <person name="Goodwin L."/>
            <person name="Pitluck S."/>
            <person name="Peters L."/>
            <person name="Ovchinnikova G."/>
            <person name="Chertkov O."/>
            <person name="Kyrpides N."/>
            <person name="Mavromatis K."/>
            <person name="Ivanova N."/>
            <person name="Brettin T."/>
            <person name="Detter J.C."/>
            <person name="Han C."/>
            <person name="Larimer F."/>
            <person name="Land M."/>
            <person name="Hauser L."/>
            <person name="Markowitz V."/>
            <person name="Cheng J.-F."/>
            <person name="Hugenholtz P."/>
            <person name="Woyke T."/>
            <person name="Wu D."/>
            <person name="Tindall B."/>
            <person name="Pomrenke H."/>
            <person name="Brambilla E."/>
            <person name="Klenk H.-P."/>
            <person name="Eisen J.A."/>
        </authorList>
    </citation>
    <scope>NUCLEOTIDE SEQUENCE [LARGE SCALE GENOMIC DNA]</scope>
    <source>
        <strain evidence="2">ATCC BAA-1392 / DSM 18658 / VKM B-2454 / MOB10</strain>
    </source>
</reference>
<evidence type="ECO:0000313" key="1">
    <source>
        <dbReference type="EMBL" id="AGA26392.1"/>
    </source>
</evidence>
<accession>L0DAZ3</accession>